<dbReference type="EMBL" id="AMZH03017950">
    <property type="protein sequence ID" value="RRT42290.1"/>
    <property type="molecule type" value="Genomic_DNA"/>
</dbReference>
<dbReference type="Proteomes" id="UP000287651">
    <property type="component" value="Unassembled WGS sequence"/>
</dbReference>
<gene>
    <name evidence="1" type="ORF">B296_00048716</name>
</gene>
<evidence type="ECO:0000313" key="2">
    <source>
        <dbReference type="Proteomes" id="UP000287651"/>
    </source>
</evidence>
<accession>A0A426XS57</accession>
<name>A0A426XS57_ENSVE</name>
<sequence>MRLLPLAREAAACATSVARGYLCVWPSVACEAVACAASAACDCLRVRSPPTRVRPNVCLGRQQRRKCC</sequence>
<reference evidence="1 2" key="1">
    <citation type="journal article" date="2014" name="Agronomy (Basel)">
        <title>A Draft Genome Sequence for Ensete ventricosum, the Drought-Tolerant Tree Against Hunger.</title>
        <authorList>
            <person name="Harrison J."/>
            <person name="Moore K.A."/>
            <person name="Paszkiewicz K."/>
            <person name="Jones T."/>
            <person name="Grant M."/>
            <person name="Ambacheew D."/>
            <person name="Muzemil S."/>
            <person name="Studholme D.J."/>
        </authorList>
    </citation>
    <scope>NUCLEOTIDE SEQUENCE [LARGE SCALE GENOMIC DNA]</scope>
</reference>
<dbReference type="AlphaFoldDB" id="A0A426XS57"/>
<evidence type="ECO:0000313" key="1">
    <source>
        <dbReference type="EMBL" id="RRT42290.1"/>
    </source>
</evidence>
<organism evidence="1 2">
    <name type="scientific">Ensete ventricosum</name>
    <name type="common">Abyssinian banana</name>
    <name type="synonym">Musa ensete</name>
    <dbReference type="NCBI Taxonomy" id="4639"/>
    <lineage>
        <taxon>Eukaryota</taxon>
        <taxon>Viridiplantae</taxon>
        <taxon>Streptophyta</taxon>
        <taxon>Embryophyta</taxon>
        <taxon>Tracheophyta</taxon>
        <taxon>Spermatophyta</taxon>
        <taxon>Magnoliopsida</taxon>
        <taxon>Liliopsida</taxon>
        <taxon>Zingiberales</taxon>
        <taxon>Musaceae</taxon>
        <taxon>Ensete</taxon>
    </lineage>
</organism>
<proteinExistence type="predicted"/>
<protein>
    <submittedName>
        <fullName evidence="1">Uncharacterized protein</fullName>
    </submittedName>
</protein>
<comment type="caution">
    <text evidence="1">The sequence shown here is derived from an EMBL/GenBank/DDBJ whole genome shotgun (WGS) entry which is preliminary data.</text>
</comment>